<evidence type="ECO:0000256" key="1">
    <source>
        <dbReference type="ARBA" id="ARBA00023015"/>
    </source>
</evidence>
<keyword evidence="1" id="KW-0805">Transcription regulation</keyword>
<dbReference type="PANTHER" id="PTHR44688:SF16">
    <property type="entry name" value="DNA-BINDING TRANSCRIPTIONAL ACTIVATOR DEVR_DOSR"/>
    <property type="match status" value="1"/>
</dbReference>
<gene>
    <name evidence="5" type="ORF">NZH93_08550</name>
</gene>
<sequence>MTLTDTSSPLRGTADHVVEVVLFDEDPVSRYVLGAALSAVGGIRVVESTDDATAHGRTRPVAGHVAVISASHDRAVGLVRLFTDLGLRTLCLGVGWTRERLDEVFHARASGCLVKETSITRLAAAVRAVASGCVVLSDELRGLQALTAAPPPTASPAAEILIDALTGREFEVLTLLAQGWSTAETAARLIVSQSTVKSHVSHALTKLGVRNRVEAVLLVRRLLDRRNGSVDFAGTGQAARTPTPVYTGHE</sequence>
<evidence type="ECO:0000256" key="3">
    <source>
        <dbReference type="ARBA" id="ARBA00023163"/>
    </source>
</evidence>
<dbReference type="Pfam" id="PF00196">
    <property type="entry name" value="GerE"/>
    <property type="match status" value="1"/>
</dbReference>
<dbReference type="EMBL" id="JANYMP010000003">
    <property type="protein sequence ID" value="MCS7476904.1"/>
    <property type="molecule type" value="Genomic_DNA"/>
</dbReference>
<dbReference type="InterPro" id="IPR016032">
    <property type="entry name" value="Sig_transdc_resp-reg_C-effctor"/>
</dbReference>
<reference evidence="5" key="1">
    <citation type="submission" date="2022-08" db="EMBL/GenBank/DDBJ databases">
        <authorList>
            <person name="Tistechok S."/>
            <person name="Samborskyy M."/>
            <person name="Roman I."/>
        </authorList>
    </citation>
    <scope>NUCLEOTIDE SEQUENCE</scope>
    <source>
        <strain evidence="5">DSM 103496</strain>
    </source>
</reference>
<dbReference type="InterPro" id="IPR000792">
    <property type="entry name" value="Tscrpt_reg_LuxR_C"/>
</dbReference>
<dbReference type="GO" id="GO:0006355">
    <property type="term" value="P:regulation of DNA-templated transcription"/>
    <property type="evidence" value="ECO:0007669"/>
    <property type="project" value="InterPro"/>
</dbReference>
<dbReference type="PRINTS" id="PR00038">
    <property type="entry name" value="HTHLUXR"/>
</dbReference>
<dbReference type="Gene3D" id="3.40.50.2300">
    <property type="match status" value="1"/>
</dbReference>
<dbReference type="CDD" id="cd06170">
    <property type="entry name" value="LuxR_C_like"/>
    <property type="match status" value="1"/>
</dbReference>
<accession>A0A9X2VIT8</accession>
<protein>
    <submittedName>
        <fullName evidence="5">Response regulator transcription factor</fullName>
    </submittedName>
</protein>
<keyword evidence="2" id="KW-0238">DNA-binding</keyword>
<comment type="caution">
    <text evidence="5">The sequence shown here is derived from an EMBL/GenBank/DDBJ whole genome shotgun (WGS) entry which is preliminary data.</text>
</comment>
<proteinExistence type="predicted"/>
<evidence type="ECO:0000313" key="5">
    <source>
        <dbReference type="EMBL" id="MCS7476904.1"/>
    </source>
</evidence>
<keyword evidence="6" id="KW-1185">Reference proteome</keyword>
<dbReference type="GO" id="GO:0003677">
    <property type="term" value="F:DNA binding"/>
    <property type="evidence" value="ECO:0007669"/>
    <property type="project" value="UniProtKB-KW"/>
</dbReference>
<evidence type="ECO:0000256" key="2">
    <source>
        <dbReference type="ARBA" id="ARBA00023125"/>
    </source>
</evidence>
<feature type="domain" description="HTH luxR-type" evidence="4">
    <location>
        <begin position="158"/>
        <end position="223"/>
    </location>
</feature>
<dbReference type="PROSITE" id="PS50043">
    <property type="entry name" value="HTH_LUXR_2"/>
    <property type="match status" value="1"/>
</dbReference>
<evidence type="ECO:0000313" key="6">
    <source>
        <dbReference type="Proteomes" id="UP001141259"/>
    </source>
</evidence>
<evidence type="ECO:0000259" key="4">
    <source>
        <dbReference type="PROSITE" id="PS50043"/>
    </source>
</evidence>
<dbReference type="RefSeq" id="WP_259622417.1">
    <property type="nucleotide sequence ID" value="NZ_JANYMP010000003.1"/>
</dbReference>
<dbReference type="SUPFAM" id="SSF46894">
    <property type="entry name" value="C-terminal effector domain of the bipartite response regulators"/>
    <property type="match status" value="1"/>
</dbReference>
<dbReference type="AlphaFoldDB" id="A0A9X2VIT8"/>
<dbReference type="Proteomes" id="UP001141259">
    <property type="component" value="Unassembled WGS sequence"/>
</dbReference>
<keyword evidence="3" id="KW-0804">Transcription</keyword>
<organism evidence="5 6">
    <name type="scientific">Umezawaea endophytica</name>
    <dbReference type="NCBI Taxonomy" id="1654476"/>
    <lineage>
        <taxon>Bacteria</taxon>
        <taxon>Bacillati</taxon>
        <taxon>Actinomycetota</taxon>
        <taxon>Actinomycetes</taxon>
        <taxon>Pseudonocardiales</taxon>
        <taxon>Pseudonocardiaceae</taxon>
        <taxon>Umezawaea</taxon>
    </lineage>
</organism>
<name>A0A9X2VIT8_9PSEU</name>
<dbReference type="SMART" id="SM00421">
    <property type="entry name" value="HTH_LUXR"/>
    <property type="match status" value="1"/>
</dbReference>
<dbReference type="PANTHER" id="PTHR44688">
    <property type="entry name" value="DNA-BINDING TRANSCRIPTIONAL ACTIVATOR DEVR_DOSR"/>
    <property type="match status" value="1"/>
</dbReference>